<sequence length="154" mass="17769">MKREAQRNGEFKEENGQEAPFLLMSAWESCPRHLFPQAKQKREAQLVLAGGLRLLTKKRRDQQRFVDQDNKLINGEDLTRGKKLNEVRMRFPFSADDREVRWEHNKKTPTVGPHWTGGFILRYRPYGVSLLLSVVSLQTTTSTNTPEVASGYLP</sequence>
<dbReference type="Proteomes" id="UP000325579">
    <property type="component" value="Unassembled WGS sequence"/>
</dbReference>
<accession>A0A5N7CV43</accession>
<organism evidence="1 2">
    <name type="scientific">Aspergillus pseudonomiae</name>
    <dbReference type="NCBI Taxonomy" id="1506151"/>
    <lineage>
        <taxon>Eukaryota</taxon>
        <taxon>Fungi</taxon>
        <taxon>Dikarya</taxon>
        <taxon>Ascomycota</taxon>
        <taxon>Pezizomycotina</taxon>
        <taxon>Eurotiomycetes</taxon>
        <taxon>Eurotiomycetidae</taxon>
        <taxon>Eurotiales</taxon>
        <taxon>Aspergillaceae</taxon>
        <taxon>Aspergillus</taxon>
        <taxon>Aspergillus subgen. Circumdati</taxon>
    </lineage>
</organism>
<proteinExistence type="predicted"/>
<dbReference type="GeneID" id="43668341"/>
<dbReference type="AlphaFoldDB" id="A0A5N7CV43"/>
<dbReference type="EMBL" id="ML736868">
    <property type="protein sequence ID" value="KAE8398075.1"/>
    <property type="molecule type" value="Genomic_DNA"/>
</dbReference>
<keyword evidence="2" id="KW-1185">Reference proteome</keyword>
<evidence type="ECO:0000313" key="1">
    <source>
        <dbReference type="EMBL" id="KAE8398075.1"/>
    </source>
</evidence>
<protein>
    <submittedName>
        <fullName evidence="1">Uncharacterized protein</fullName>
    </submittedName>
</protein>
<reference evidence="1 2" key="1">
    <citation type="submission" date="2019-04" db="EMBL/GenBank/DDBJ databases">
        <authorList>
            <consortium name="DOE Joint Genome Institute"/>
            <person name="Mondo S."/>
            <person name="Kjaerbolling I."/>
            <person name="Vesth T."/>
            <person name="Frisvad J.C."/>
            <person name="Nybo J.L."/>
            <person name="Theobald S."/>
            <person name="Kildgaard S."/>
            <person name="Isbrandt T."/>
            <person name="Kuo A."/>
            <person name="Sato A."/>
            <person name="Lyhne E.K."/>
            <person name="Kogle M.E."/>
            <person name="Wiebenga A."/>
            <person name="Kun R.S."/>
            <person name="Lubbers R.J."/>
            <person name="Makela M.R."/>
            <person name="Barry K."/>
            <person name="Chovatia M."/>
            <person name="Clum A."/>
            <person name="Daum C."/>
            <person name="Haridas S."/>
            <person name="He G."/>
            <person name="LaButti K."/>
            <person name="Lipzen A."/>
            <person name="Riley R."/>
            <person name="Salamov A."/>
            <person name="Simmons B.A."/>
            <person name="Magnuson J.K."/>
            <person name="Henrissat B."/>
            <person name="Mortensen U.H."/>
            <person name="Larsen T.O."/>
            <person name="Devries R.P."/>
            <person name="Grigoriev I.V."/>
            <person name="Machida M."/>
            <person name="Baker S.E."/>
            <person name="Andersen M.R."/>
            <person name="Cantor M.N."/>
            <person name="Hua S.X."/>
        </authorList>
    </citation>
    <scope>NUCLEOTIDE SEQUENCE [LARGE SCALE GENOMIC DNA]</scope>
    <source>
        <strain evidence="1 2">CBS 119388</strain>
    </source>
</reference>
<dbReference type="RefSeq" id="XP_031935394.1">
    <property type="nucleotide sequence ID" value="XM_032083650.1"/>
</dbReference>
<name>A0A5N7CV43_9EURO</name>
<gene>
    <name evidence="1" type="ORF">BDV37DRAFT_264240</name>
</gene>
<evidence type="ECO:0000313" key="2">
    <source>
        <dbReference type="Proteomes" id="UP000325579"/>
    </source>
</evidence>